<protein>
    <submittedName>
        <fullName evidence="2">Uncharacterized protein</fullName>
    </submittedName>
</protein>
<reference evidence="2" key="1">
    <citation type="submission" date="2019-08" db="EMBL/GenBank/DDBJ databases">
        <title>Three high-quality genomes provides insights into domestication of ducks.</title>
        <authorList>
            <person name="Hou Z.C."/>
            <person name="Zhu F."/>
            <person name="Yin Z.T."/>
            <person name="Zhang F."/>
        </authorList>
    </citation>
    <scope>NUCLEOTIDE SEQUENCE [LARGE SCALE GENOMIC DNA]</scope>
</reference>
<dbReference type="Ensembl" id="ENSAPLT00020008118.1">
    <property type="protein sequence ID" value="ENSAPLP00020007545.1"/>
    <property type="gene ID" value="ENSAPLG00020005543.1"/>
</dbReference>
<evidence type="ECO:0000256" key="1">
    <source>
        <dbReference type="SAM" id="Phobius"/>
    </source>
</evidence>
<keyword evidence="1" id="KW-1133">Transmembrane helix</keyword>
<sequence length="58" mass="6716">FTKCFPGNAVGISSALPGCWLRNRLNAAREIDPFVWLPTFCNRYLKLLFLFFIILFFG</sequence>
<dbReference type="AlphaFoldDB" id="A0A8B9SKF2"/>
<reference evidence="2" key="2">
    <citation type="submission" date="2025-08" db="UniProtKB">
        <authorList>
            <consortium name="Ensembl"/>
        </authorList>
    </citation>
    <scope>IDENTIFICATION</scope>
</reference>
<accession>A0A8B9SKF2</accession>
<evidence type="ECO:0000313" key="2">
    <source>
        <dbReference type="Ensembl" id="ENSAPLP00020007545.1"/>
    </source>
</evidence>
<feature type="transmembrane region" description="Helical" evidence="1">
    <location>
        <begin position="34"/>
        <end position="57"/>
    </location>
</feature>
<reference evidence="2" key="3">
    <citation type="submission" date="2025-09" db="UniProtKB">
        <authorList>
            <consortium name="Ensembl"/>
        </authorList>
    </citation>
    <scope>IDENTIFICATION</scope>
</reference>
<organism evidence="2 3">
    <name type="scientific">Anas platyrhynchos</name>
    <name type="common">Mallard</name>
    <name type="synonym">Anas boschas</name>
    <dbReference type="NCBI Taxonomy" id="8839"/>
    <lineage>
        <taxon>Eukaryota</taxon>
        <taxon>Metazoa</taxon>
        <taxon>Chordata</taxon>
        <taxon>Craniata</taxon>
        <taxon>Vertebrata</taxon>
        <taxon>Euteleostomi</taxon>
        <taxon>Archelosauria</taxon>
        <taxon>Archosauria</taxon>
        <taxon>Dinosauria</taxon>
        <taxon>Saurischia</taxon>
        <taxon>Theropoda</taxon>
        <taxon>Coelurosauria</taxon>
        <taxon>Aves</taxon>
        <taxon>Neognathae</taxon>
        <taxon>Galloanserae</taxon>
        <taxon>Anseriformes</taxon>
        <taxon>Anatidae</taxon>
        <taxon>Anatinae</taxon>
        <taxon>Anas</taxon>
    </lineage>
</organism>
<name>A0A8B9SKF2_ANAPL</name>
<dbReference type="Proteomes" id="UP000694400">
    <property type="component" value="Chromosome 2"/>
</dbReference>
<proteinExistence type="predicted"/>
<keyword evidence="1" id="KW-0812">Transmembrane</keyword>
<evidence type="ECO:0000313" key="3">
    <source>
        <dbReference type="Proteomes" id="UP000694400"/>
    </source>
</evidence>
<keyword evidence="1" id="KW-0472">Membrane</keyword>